<dbReference type="PROSITE" id="PS51892">
    <property type="entry name" value="SUBTILASE"/>
    <property type="match status" value="1"/>
</dbReference>
<dbReference type="InterPro" id="IPR000209">
    <property type="entry name" value="Peptidase_S8/S53_dom"/>
</dbReference>
<dbReference type="InterPro" id="IPR050131">
    <property type="entry name" value="Peptidase_S8_subtilisin-like"/>
</dbReference>
<dbReference type="PROSITE" id="PS00138">
    <property type="entry name" value="SUBTILASE_SER"/>
    <property type="match status" value="1"/>
</dbReference>
<dbReference type="Pfam" id="PF00082">
    <property type="entry name" value="Peptidase_S8"/>
    <property type="match status" value="1"/>
</dbReference>
<dbReference type="InterPro" id="IPR023827">
    <property type="entry name" value="Peptidase_S8_Asp-AS"/>
</dbReference>
<dbReference type="InterPro" id="IPR036852">
    <property type="entry name" value="Peptidase_S8/S53_dom_sf"/>
</dbReference>
<dbReference type="PANTHER" id="PTHR43806:SF11">
    <property type="entry name" value="CEREVISIN-RELATED"/>
    <property type="match status" value="1"/>
</dbReference>
<evidence type="ECO:0000256" key="6">
    <source>
        <dbReference type="RuleBase" id="RU003355"/>
    </source>
</evidence>
<dbReference type="CDD" id="cd07480">
    <property type="entry name" value="Peptidases_S8_12"/>
    <property type="match status" value="1"/>
</dbReference>
<feature type="active site" description="Charge relay system" evidence="5">
    <location>
        <position position="351"/>
    </location>
</feature>
<feature type="domain" description="Peptidase S8/S53" evidence="7">
    <location>
        <begin position="114"/>
        <end position="382"/>
    </location>
</feature>
<evidence type="ECO:0000256" key="4">
    <source>
        <dbReference type="ARBA" id="ARBA00022825"/>
    </source>
</evidence>
<dbReference type="AlphaFoldDB" id="A0AAU8TDQ8"/>
<keyword evidence="2 5" id="KW-0645">Protease</keyword>
<name>A0AAU8TDQ8_9BURK</name>
<reference evidence="8 9" key="1">
    <citation type="journal article" date="2015" name="Genome Announc.">
        <title>Complete genome sequences for 59 burkholderia isolates, both pathogenic and near neighbor.</title>
        <authorList>
            <person name="Johnson S.L."/>
            <person name="Bishop-Lilly K.A."/>
            <person name="Ladner J.T."/>
            <person name="Daligault H.E."/>
            <person name="Davenport K.W."/>
            <person name="Jaissle J."/>
            <person name="Frey K.G."/>
            <person name="Koroleva G.I."/>
            <person name="Bruce D.C."/>
            <person name="Coyne S.R."/>
            <person name="Broomall S.M."/>
            <person name="Li P.E."/>
            <person name="Teshima H."/>
            <person name="Gibbons H.S."/>
            <person name="Palacios G.F."/>
            <person name="Rosenzweig C.N."/>
            <person name="Redden C.L."/>
            <person name="Xu Y."/>
            <person name="Minogue T.D."/>
            <person name="Chain P.S."/>
        </authorList>
    </citation>
    <scope>NUCLEOTIDE SEQUENCE [LARGE SCALE GENOMIC DNA]</scope>
    <source>
        <strain evidence="8 9">ATCC BAA-463</strain>
    </source>
</reference>
<dbReference type="Gene3D" id="3.40.50.200">
    <property type="entry name" value="Peptidase S8/S53 domain"/>
    <property type="match status" value="1"/>
</dbReference>
<dbReference type="InterPro" id="IPR023828">
    <property type="entry name" value="Peptidase_S8_Ser-AS"/>
</dbReference>
<dbReference type="SUPFAM" id="SSF52743">
    <property type="entry name" value="Subtilisin-like"/>
    <property type="match status" value="1"/>
</dbReference>
<dbReference type="GeneID" id="66515420"/>
<gene>
    <name evidence="8" type="ORF">OI25_1436</name>
</gene>
<evidence type="ECO:0000256" key="2">
    <source>
        <dbReference type="ARBA" id="ARBA00022670"/>
    </source>
</evidence>
<dbReference type="PANTHER" id="PTHR43806">
    <property type="entry name" value="PEPTIDASE S8"/>
    <property type="match status" value="1"/>
</dbReference>
<dbReference type="PROSITE" id="PS00136">
    <property type="entry name" value="SUBTILASE_ASP"/>
    <property type="match status" value="1"/>
</dbReference>
<keyword evidence="3 5" id="KW-0378">Hydrolase</keyword>
<accession>A0AAU8TDQ8</accession>
<dbReference type="Proteomes" id="UP000032614">
    <property type="component" value="Chromosome 1"/>
</dbReference>
<sequence length="412" mass="43380">MEEFEYIIVRRGSQPNDPGRLSEATHGFSADAQQNQIAAPHVVRFETMSEHEAEDLRRDPDVYASSPSIPVELIEPVSMQAETSCADDPVDVARKAGASWGVQAMAPQAKPNAGESVTVAVLDTGIDPAHPAFAGITLDRKNFSDDSHDDDENGHGTHCAGTIFGRDVEGVRIGVVRGVRRALIAKVLDKKGRGSSINMVRALTWAQEQGAQVISLSIGINFMKLIERWIDNGKTPEEATSRALSAYRDTVRVFDSLTQHLTARSQFSGSNAIIVAAAGNESDRHGTPQSVVDVSLPAAATGILSVGAVEPQGELYRIATFSNSNPLLCAPGVGIVSAKVGGGLVALNGTSMATPHVAGAAVMWLENALKSGAPASPELVRSRMLAGCRFNVFAPTVAPIDRGAGLIAPPPP</sequence>
<dbReference type="GO" id="GO:0004252">
    <property type="term" value="F:serine-type endopeptidase activity"/>
    <property type="evidence" value="ECO:0007669"/>
    <property type="project" value="UniProtKB-UniRule"/>
</dbReference>
<organism evidence="8 9">
    <name type="scientific">Paraburkholderia fungorum</name>
    <dbReference type="NCBI Taxonomy" id="134537"/>
    <lineage>
        <taxon>Bacteria</taxon>
        <taxon>Pseudomonadati</taxon>
        <taxon>Pseudomonadota</taxon>
        <taxon>Betaproteobacteria</taxon>
        <taxon>Burkholderiales</taxon>
        <taxon>Burkholderiaceae</taxon>
        <taxon>Paraburkholderia</taxon>
    </lineage>
</organism>
<proteinExistence type="inferred from homology"/>
<evidence type="ECO:0000313" key="8">
    <source>
        <dbReference type="EMBL" id="AJZ58450.1"/>
    </source>
</evidence>
<keyword evidence="4 5" id="KW-0720">Serine protease</keyword>
<feature type="active site" description="Charge relay system" evidence="5">
    <location>
        <position position="123"/>
    </location>
</feature>
<evidence type="ECO:0000256" key="3">
    <source>
        <dbReference type="ARBA" id="ARBA00022801"/>
    </source>
</evidence>
<protein>
    <submittedName>
        <fullName evidence="8">Subtilase family protein</fullName>
    </submittedName>
</protein>
<dbReference type="InterPro" id="IPR015500">
    <property type="entry name" value="Peptidase_S8_subtilisin-rel"/>
</dbReference>
<dbReference type="PRINTS" id="PR00723">
    <property type="entry name" value="SUBTILISIN"/>
</dbReference>
<dbReference type="EMBL" id="CP010026">
    <property type="protein sequence ID" value="AJZ58450.1"/>
    <property type="molecule type" value="Genomic_DNA"/>
</dbReference>
<dbReference type="GO" id="GO:0006508">
    <property type="term" value="P:proteolysis"/>
    <property type="evidence" value="ECO:0007669"/>
    <property type="project" value="UniProtKB-KW"/>
</dbReference>
<evidence type="ECO:0000256" key="1">
    <source>
        <dbReference type="ARBA" id="ARBA00011073"/>
    </source>
</evidence>
<dbReference type="RefSeq" id="WP_046570052.1">
    <property type="nucleotide sequence ID" value="NZ_CP010026.1"/>
</dbReference>
<feature type="active site" description="Charge relay system" evidence="5">
    <location>
        <position position="155"/>
    </location>
</feature>
<dbReference type="KEGG" id="bfn:OI25_1436"/>
<evidence type="ECO:0000256" key="5">
    <source>
        <dbReference type="PROSITE-ProRule" id="PRU01240"/>
    </source>
</evidence>
<comment type="similarity">
    <text evidence="1 5 6">Belongs to the peptidase S8 family.</text>
</comment>
<evidence type="ECO:0000313" key="9">
    <source>
        <dbReference type="Proteomes" id="UP000032614"/>
    </source>
</evidence>
<evidence type="ECO:0000259" key="7">
    <source>
        <dbReference type="Pfam" id="PF00082"/>
    </source>
</evidence>